<dbReference type="PANTHER" id="PTHR33429">
    <property type="entry name" value="OS02G0708000 PROTEIN-RELATED"/>
    <property type="match status" value="1"/>
</dbReference>
<proteinExistence type="predicted"/>
<feature type="compositionally biased region" description="Acidic residues" evidence="1">
    <location>
        <begin position="108"/>
        <end position="126"/>
    </location>
</feature>
<evidence type="ECO:0000256" key="2">
    <source>
        <dbReference type="SAM" id="Phobius"/>
    </source>
</evidence>
<evidence type="ECO:0000313" key="3">
    <source>
        <dbReference type="EnsemblPlants" id="LPERR05G13280.1"/>
    </source>
</evidence>
<protein>
    <submittedName>
        <fullName evidence="3">Uncharacterized protein</fullName>
    </submittedName>
</protein>
<evidence type="ECO:0000256" key="1">
    <source>
        <dbReference type="SAM" id="MobiDB-lite"/>
    </source>
</evidence>
<keyword evidence="2" id="KW-0812">Transmembrane</keyword>
<keyword evidence="2" id="KW-1133">Transmembrane helix</keyword>
<sequence>MSFLAPPPPLSMAQDGSQDLGGSYTPVIVALVIIATLTVASVAVGQLCVGRCASDKPNNGWGDFVKRKFHVCKGGGKAEYDVALPEEEEEEDDLKKKNKKGGDLESATVEEVEVSEPPQMEEEEDGGACGASS</sequence>
<dbReference type="Proteomes" id="UP000032180">
    <property type="component" value="Chromosome 5"/>
</dbReference>
<reference evidence="4" key="2">
    <citation type="submission" date="2013-12" db="EMBL/GenBank/DDBJ databases">
        <authorList>
            <person name="Yu Y."/>
            <person name="Lee S."/>
            <person name="de Baynast K."/>
            <person name="Wissotski M."/>
            <person name="Liu L."/>
            <person name="Talag J."/>
            <person name="Goicoechea J."/>
            <person name="Angelova A."/>
            <person name="Jetty R."/>
            <person name="Kudrna D."/>
            <person name="Golser W."/>
            <person name="Rivera L."/>
            <person name="Zhang J."/>
            <person name="Wing R."/>
        </authorList>
    </citation>
    <scope>NUCLEOTIDE SEQUENCE</scope>
</reference>
<dbReference type="HOGENOM" id="CLU_2007762_0_0_1"/>
<dbReference type="Gramene" id="LPERR05G13280.1">
    <property type="protein sequence ID" value="LPERR05G13280.1"/>
    <property type="gene ID" value="LPERR05G13280"/>
</dbReference>
<accession>A0A0D9WGK7</accession>
<reference evidence="3 4" key="1">
    <citation type="submission" date="2012-08" db="EMBL/GenBank/DDBJ databases">
        <title>Oryza genome evolution.</title>
        <authorList>
            <person name="Wing R.A."/>
        </authorList>
    </citation>
    <scope>NUCLEOTIDE SEQUENCE</scope>
</reference>
<feature type="transmembrane region" description="Helical" evidence="2">
    <location>
        <begin position="27"/>
        <end position="49"/>
    </location>
</feature>
<dbReference type="EnsemblPlants" id="LPERR05G13280.1">
    <property type="protein sequence ID" value="LPERR05G13280.1"/>
    <property type="gene ID" value="LPERR05G13280"/>
</dbReference>
<dbReference type="PANTHER" id="PTHR33429:SF25">
    <property type="entry name" value="OS05G0417700 PROTEIN"/>
    <property type="match status" value="1"/>
</dbReference>
<keyword evidence="4" id="KW-1185">Reference proteome</keyword>
<feature type="region of interest" description="Disordered" evidence="1">
    <location>
        <begin position="81"/>
        <end position="133"/>
    </location>
</feature>
<reference evidence="3" key="3">
    <citation type="submission" date="2015-04" db="UniProtKB">
        <authorList>
            <consortium name="EnsemblPlants"/>
        </authorList>
    </citation>
    <scope>IDENTIFICATION</scope>
</reference>
<dbReference type="eggNOG" id="ENOG502R5NB">
    <property type="taxonomic scope" value="Eukaryota"/>
</dbReference>
<name>A0A0D9WGK7_9ORYZ</name>
<keyword evidence="2" id="KW-0472">Membrane</keyword>
<dbReference type="AlphaFoldDB" id="A0A0D9WGK7"/>
<organism evidence="3 4">
    <name type="scientific">Leersia perrieri</name>
    <dbReference type="NCBI Taxonomy" id="77586"/>
    <lineage>
        <taxon>Eukaryota</taxon>
        <taxon>Viridiplantae</taxon>
        <taxon>Streptophyta</taxon>
        <taxon>Embryophyta</taxon>
        <taxon>Tracheophyta</taxon>
        <taxon>Spermatophyta</taxon>
        <taxon>Magnoliopsida</taxon>
        <taxon>Liliopsida</taxon>
        <taxon>Poales</taxon>
        <taxon>Poaceae</taxon>
        <taxon>BOP clade</taxon>
        <taxon>Oryzoideae</taxon>
        <taxon>Oryzeae</taxon>
        <taxon>Oryzinae</taxon>
        <taxon>Leersia</taxon>
    </lineage>
</organism>
<evidence type="ECO:0000313" key="4">
    <source>
        <dbReference type="Proteomes" id="UP000032180"/>
    </source>
</evidence>